<dbReference type="Proteomes" id="UP000559117">
    <property type="component" value="Unassembled WGS sequence"/>
</dbReference>
<gene>
    <name evidence="3" type="ORF">HNR32_001832</name>
</gene>
<dbReference type="NCBIfam" id="TIGR01901">
    <property type="entry name" value="adhes_NPXG"/>
    <property type="match status" value="1"/>
</dbReference>
<evidence type="ECO:0000259" key="2">
    <source>
        <dbReference type="SMART" id="SM00912"/>
    </source>
</evidence>
<dbReference type="SMART" id="SM00912">
    <property type="entry name" value="Haemagg_act"/>
    <property type="match status" value="1"/>
</dbReference>
<evidence type="ECO:0000313" key="4">
    <source>
        <dbReference type="Proteomes" id="UP000559117"/>
    </source>
</evidence>
<protein>
    <submittedName>
        <fullName evidence="3">Filamentous hemagglutinin family protein</fullName>
    </submittedName>
</protein>
<keyword evidence="4" id="KW-1185">Reference proteome</keyword>
<reference evidence="3 4" key="1">
    <citation type="submission" date="2020-08" db="EMBL/GenBank/DDBJ databases">
        <title>Genomic Encyclopedia of Type Strains, Phase IV (KMG-IV): sequencing the most valuable type-strain genomes for metagenomic binning, comparative biology and taxonomic classification.</title>
        <authorList>
            <person name="Goeker M."/>
        </authorList>
    </citation>
    <scope>NUCLEOTIDE SEQUENCE [LARGE SCALE GENOMIC DNA]</scope>
    <source>
        <strain evidence="3 4">DSM 24661</strain>
    </source>
</reference>
<dbReference type="Pfam" id="PF05860">
    <property type="entry name" value="TPS"/>
    <property type="match status" value="1"/>
</dbReference>
<keyword evidence="1" id="KW-0732">Signal</keyword>
<evidence type="ECO:0000256" key="1">
    <source>
        <dbReference type="SAM" id="SignalP"/>
    </source>
</evidence>
<proteinExistence type="predicted"/>
<dbReference type="RefSeq" id="WP_183861830.1">
    <property type="nucleotide sequence ID" value="NZ_JACHFH010000021.1"/>
</dbReference>
<accession>A0A840UG06</accession>
<dbReference type="Gene3D" id="2.160.20.10">
    <property type="entry name" value="Single-stranded right-handed beta-helix, Pectin lyase-like"/>
    <property type="match status" value="1"/>
</dbReference>
<comment type="caution">
    <text evidence="3">The sequence shown here is derived from an EMBL/GenBank/DDBJ whole genome shotgun (WGS) entry which is preliminary data.</text>
</comment>
<feature type="chain" id="PRO_5032452738" evidence="1">
    <location>
        <begin position="30"/>
        <end position="434"/>
    </location>
</feature>
<dbReference type="InterPro" id="IPR008638">
    <property type="entry name" value="FhaB/CdiA-like_TPS"/>
</dbReference>
<dbReference type="SUPFAM" id="SSF51126">
    <property type="entry name" value="Pectin lyase-like"/>
    <property type="match status" value="1"/>
</dbReference>
<organism evidence="3 4">
    <name type="scientific">Pectinatus brassicae</name>
    <dbReference type="NCBI Taxonomy" id="862415"/>
    <lineage>
        <taxon>Bacteria</taxon>
        <taxon>Bacillati</taxon>
        <taxon>Bacillota</taxon>
        <taxon>Negativicutes</taxon>
        <taxon>Selenomonadales</taxon>
        <taxon>Selenomonadaceae</taxon>
        <taxon>Pectinatus</taxon>
    </lineage>
</organism>
<feature type="domain" description="Filamentous haemagglutinin FhaB/tRNA nuclease CdiA-like TPS" evidence="2">
    <location>
        <begin position="48"/>
        <end position="169"/>
    </location>
</feature>
<dbReference type="EMBL" id="JACHFH010000021">
    <property type="protein sequence ID" value="MBB5336681.1"/>
    <property type="molecule type" value="Genomic_DNA"/>
</dbReference>
<dbReference type="InterPro" id="IPR012334">
    <property type="entry name" value="Pectin_lyas_fold"/>
</dbReference>
<evidence type="ECO:0000313" key="3">
    <source>
        <dbReference type="EMBL" id="MBB5336681.1"/>
    </source>
</evidence>
<name>A0A840UG06_9FIRM</name>
<feature type="signal peptide" evidence="1">
    <location>
        <begin position="1"/>
        <end position="29"/>
    </location>
</feature>
<dbReference type="InterPro" id="IPR011050">
    <property type="entry name" value="Pectin_lyase_fold/virulence"/>
</dbReference>
<sequence length="434" mass="44661">MKCIQKEGIFFKAVATVLAYIQFTTCAYAADITPDKTNGKNPGVTQAANGLTVVNIRTPDGHGLSHNQYKNLQVGAKGVIFNNSGQMSTTKLAGIIMGNYNLAGNSHARVILNEVTGTNPTTLNGYMEVAGNRAELIIANTNGISGNNFGYINTSRAVLTTGVPQITPDGRLDGFRVSQGEVSINGQGLDASTVDKTDILAQAVQVNAGIWVKDLNVVTGNNKIDYASGKVTGLSSENKGVSLDVAALGGMYANSIKLIGTAQGVGVNNAGQLSATAGTITINQNGDVINSGKLYSTGDMAVQSNSVDQAGTGITYTQSNLSLNSGNITTNGVIKADKKININAADIKQAGAGDIEAGTLNIASSSLNNKGAIKNFNQSDMVINTGVLNTDNGSIESNGSVLINAGSYSGQKADLKAVQGALSITSSKDITLES</sequence>
<dbReference type="AlphaFoldDB" id="A0A840UG06"/>